<comment type="caution">
    <text evidence="2">The sequence shown here is derived from an EMBL/GenBank/DDBJ whole genome shotgun (WGS) entry which is preliminary data.</text>
</comment>
<accession>A0A133NPK1</accession>
<evidence type="ECO:0000313" key="3">
    <source>
        <dbReference type="Proteomes" id="UP000070558"/>
    </source>
</evidence>
<feature type="region of interest" description="Disordered" evidence="1">
    <location>
        <begin position="1"/>
        <end position="24"/>
    </location>
</feature>
<dbReference type="PATRIC" id="fig|2702.99.peg.658"/>
<organism evidence="2 3">
    <name type="scientific">Gardnerella vaginalis</name>
    <dbReference type="NCBI Taxonomy" id="2702"/>
    <lineage>
        <taxon>Bacteria</taxon>
        <taxon>Bacillati</taxon>
        <taxon>Actinomycetota</taxon>
        <taxon>Actinomycetes</taxon>
        <taxon>Bifidobacteriales</taxon>
        <taxon>Bifidobacteriaceae</taxon>
        <taxon>Gardnerella</taxon>
    </lineage>
</organism>
<evidence type="ECO:0000256" key="1">
    <source>
        <dbReference type="SAM" id="MobiDB-lite"/>
    </source>
</evidence>
<dbReference type="AlphaFoldDB" id="A0A133NPK1"/>
<sequence length="75" mass="8972">MFTKWAKKGTNAGKREQTRDKRKSSLQRFKLGFDTIAMMSTLLSITLQQWQKLIRTQRYTHLTQRVLARGELWTR</sequence>
<dbReference type="Proteomes" id="UP000070558">
    <property type="component" value="Unassembled WGS sequence"/>
</dbReference>
<name>A0A133NPK1_GARVA</name>
<evidence type="ECO:0000313" key="2">
    <source>
        <dbReference type="EMBL" id="KXA18215.1"/>
    </source>
</evidence>
<proteinExistence type="predicted"/>
<protein>
    <submittedName>
        <fullName evidence="2">Uncharacterized protein</fullName>
    </submittedName>
</protein>
<gene>
    <name evidence="2" type="ORF">HMPREF3216_00671</name>
</gene>
<dbReference type="EMBL" id="LRQA01000036">
    <property type="protein sequence ID" value="KXA18215.1"/>
    <property type="molecule type" value="Genomic_DNA"/>
</dbReference>
<reference evidence="2 3" key="1">
    <citation type="submission" date="2016-01" db="EMBL/GenBank/DDBJ databases">
        <authorList>
            <person name="Oliw E.H."/>
        </authorList>
    </citation>
    <scope>NUCLEOTIDE SEQUENCE [LARGE SCALE GENOMIC DNA]</scope>
    <source>
        <strain evidence="2 3">GED7760B</strain>
    </source>
</reference>